<dbReference type="Proteomes" id="UP000324222">
    <property type="component" value="Unassembled WGS sequence"/>
</dbReference>
<dbReference type="AlphaFoldDB" id="A0A5B7JZE0"/>
<evidence type="ECO:0000256" key="1">
    <source>
        <dbReference type="SAM" id="MobiDB-lite"/>
    </source>
</evidence>
<organism evidence="2 3">
    <name type="scientific">Portunus trituberculatus</name>
    <name type="common">Swimming crab</name>
    <name type="synonym">Neptunus trituberculatus</name>
    <dbReference type="NCBI Taxonomy" id="210409"/>
    <lineage>
        <taxon>Eukaryota</taxon>
        <taxon>Metazoa</taxon>
        <taxon>Ecdysozoa</taxon>
        <taxon>Arthropoda</taxon>
        <taxon>Crustacea</taxon>
        <taxon>Multicrustacea</taxon>
        <taxon>Malacostraca</taxon>
        <taxon>Eumalacostraca</taxon>
        <taxon>Eucarida</taxon>
        <taxon>Decapoda</taxon>
        <taxon>Pleocyemata</taxon>
        <taxon>Brachyura</taxon>
        <taxon>Eubrachyura</taxon>
        <taxon>Portunoidea</taxon>
        <taxon>Portunidae</taxon>
        <taxon>Portuninae</taxon>
        <taxon>Portunus</taxon>
    </lineage>
</organism>
<accession>A0A5B7JZE0</accession>
<keyword evidence="3" id="KW-1185">Reference proteome</keyword>
<gene>
    <name evidence="2" type="ORF">E2C01_093684</name>
</gene>
<sequence>MGVPGASHSPNSKINSTVHFFSRLLASTPNQAPDRKHPYDRGPSYLPSLRLMSGLQETGGKDGDR</sequence>
<evidence type="ECO:0000313" key="3">
    <source>
        <dbReference type="Proteomes" id="UP000324222"/>
    </source>
</evidence>
<evidence type="ECO:0000313" key="2">
    <source>
        <dbReference type="EMBL" id="MPC98318.1"/>
    </source>
</evidence>
<proteinExistence type="predicted"/>
<dbReference type="EMBL" id="VSRR010113570">
    <property type="protein sequence ID" value="MPC98318.1"/>
    <property type="molecule type" value="Genomic_DNA"/>
</dbReference>
<comment type="caution">
    <text evidence="2">The sequence shown here is derived from an EMBL/GenBank/DDBJ whole genome shotgun (WGS) entry which is preliminary data.</text>
</comment>
<reference evidence="2 3" key="1">
    <citation type="submission" date="2019-05" db="EMBL/GenBank/DDBJ databases">
        <title>Another draft genome of Portunus trituberculatus and its Hox gene families provides insights of decapod evolution.</title>
        <authorList>
            <person name="Jeong J.-H."/>
            <person name="Song I."/>
            <person name="Kim S."/>
            <person name="Choi T."/>
            <person name="Kim D."/>
            <person name="Ryu S."/>
            <person name="Kim W."/>
        </authorList>
    </citation>
    <scope>NUCLEOTIDE SEQUENCE [LARGE SCALE GENOMIC DNA]</scope>
    <source>
        <tissue evidence="2">Muscle</tissue>
    </source>
</reference>
<protein>
    <submittedName>
        <fullName evidence="2">Uncharacterized protein</fullName>
    </submittedName>
</protein>
<name>A0A5B7JZE0_PORTR</name>
<feature type="region of interest" description="Disordered" evidence="1">
    <location>
        <begin position="25"/>
        <end position="65"/>
    </location>
</feature>